<dbReference type="CDD" id="cd16833">
    <property type="entry name" value="YfiH"/>
    <property type="match status" value="1"/>
</dbReference>
<evidence type="ECO:0000313" key="13">
    <source>
        <dbReference type="EMBL" id="MBA4494235.1"/>
    </source>
</evidence>
<dbReference type="GO" id="GO:0017061">
    <property type="term" value="F:S-methyl-5-thioadenosine phosphorylase activity"/>
    <property type="evidence" value="ECO:0007669"/>
    <property type="project" value="UniProtKB-EC"/>
</dbReference>
<evidence type="ECO:0000256" key="10">
    <source>
        <dbReference type="ARBA" id="ARBA00048968"/>
    </source>
</evidence>
<evidence type="ECO:0000256" key="9">
    <source>
        <dbReference type="ARBA" id="ARBA00047989"/>
    </source>
</evidence>
<dbReference type="GO" id="GO:0016787">
    <property type="term" value="F:hydrolase activity"/>
    <property type="evidence" value="ECO:0007669"/>
    <property type="project" value="UniProtKB-KW"/>
</dbReference>
<dbReference type="NCBIfam" id="TIGR00726">
    <property type="entry name" value="peptidoglycan editing factor PgeF"/>
    <property type="match status" value="1"/>
</dbReference>
<comment type="catalytic activity">
    <reaction evidence="11">
        <text>S-methyl-5'-thioadenosine + phosphate = 5-(methylsulfanyl)-alpha-D-ribose 1-phosphate + adenine</text>
        <dbReference type="Rhea" id="RHEA:11852"/>
        <dbReference type="ChEBI" id="CHEBI:16708"/>
        <dbReference type="ChEBI" id="CHEBI:17509"/>
        <dbReference type="ChEBI" id="CHEBI:43474"/>
        <dbReference type="ChEBI" id="CHEBI:58533"/>
        <dbReference type="EC" id="2.4.2.28"/>
    </reaction>
    <physiologicalReaction direction="left-to-right" evidence="11">
        <dbReference type="Rhea" id="RHEA:11853"/>
    </physiologicalReaction>
</comment>
<evidence type="ECO:0000256" key="11">
    <source>
        <dbReference type="ARBA" id="ARBA00049893"/>
    </source>
</evidence>
<evidence type="ECO:0000256" key="4">
    <source>
        <dbReference type="ARBA" id="ARBA00007353"/>
    </source>
</evidence>
<dbReference type="PANTHER" id="PTHR30616:SF2">
    <property type="entry name" value="PURINE NUCLEOSIDE PHOSPHORYLASE LACC1"/>
    <property type="match status" value="1"/>
</dbReference>
<dbReference type="PANTHER" id="PTHR30616">
    <property type="entry name" value="UNCHARACTERIZED PROTEIN YFIH"/>
    <property type="match status" value="1"/>
</dbReference>
<name>A0A7W1WQL1_9BACL</name>
<evidence type="ECO:0000256" key="1">
    <source>
        <dbReference type="ARBA" id="ARBA00000553"/>
    </source>
</evidence>
<evidence type="ECO:0000313" key="14">
    <source>
        <dbReference type="Proteomes" id="UP000535491"/>
    </source>
</evidence>
<keyword evidence="6" id="KW-0479">Metal-binding</keyword>
<dbReference type="AlphaFoldDB" id="A0A7W1WQL1"/>
<dbReference type="GO" id="GO:0005507">
    <property type="term" value="F:copper ion binding"/>
    <property type="evidence" value="ECO:0007669"/>
    <property type="project" value="TreeGrafter"/>
</dbReference>
<evidence type="ECO:0000256" key="7">
    <source>
        <dbReference type="ARBA" id="ARBA00022801"/>
    </source>
</evidence>
<dbReference type="Gene3D" id="3.60.140.10">
    <property type="entry name" value="CNF1/YfiH-like putative cysteine hydrolases"/>
    <property type="match status" value="1"/>
</dbReference>
<evidence type="ECO:0000256" key="6">
    <source>
        <dbReference type="ARBA" id="ARBA00022723"/>
    </source>
</evidence>
<evidence type="ECO:0000256" key="12">
    <source>
        <dbReference type="RuleBase" id="RU361274"/>
    </source>
</evidence>
<sequence>MEPFKYHDMLNIPYFSLDLWEKEFPHLVVGFSARRNGEDIHCRNYALHVGDRPEQVIENRKLLAKQLGIPFTAWTCGEQVHGTHVEQVTAADRGKGCDSRESAFSGTDGMITGEPDILLASYYADCVPLYFYSPDIDFVGVAHAGWKGTVQGIGIQMVQKLLQLGAKREEIRVAIGPSIGSCCYEVDERVIEPLQQVISEADTLQTIAVSHIPGKWQLDLRQANAELLKREGVSPGHIQLTKWCTSCDKDYFYSHRRDRGKTGRMVAWIGKRERGS</sequence>
<evidence type="ECO:0000256" key="5">
    <source>
        <dbReference type="ARBA" id="ARBA00022679"/>
    </source>
</evidence>
<keyword evidence="8" id="KW-0862">Zinc</keyword>
<dbReference type="EMBL" id="JACEIQ010000006">
    <property type="protein sequence ID" value="MBA4494235.1"/>
    <property type="molecule type" value="Genomic_DNA"/>
</dbReference>
<dbReference type="Pfam" id="PF02578">
    <property type="entry name" value="Cu-oxidase_4"/>
    <property type="match status" value="1"/>
</dbReference>
<dbReference type="SUPFAM" id="SSF64438">
    <property type="entry name" value="CNF1/YfiH-like putative cysteine hydrolases"/>
    <property type="match status" value="1"/>
</dbReference>
<keyword evidence="14" id="KW-1185">Reference proteome</keyword>
<evidence type="ECO:0000256" key="8">
    <source>
        <dbReference type="ARBA" id="ARBA00022833"/>
    </source>
</evidence>
<accession>A0A7W1WQL1</accession>
<reference evidence="13 14" key="1">
    <citation type="submission" date="2020-07" db="EMBL/GenBank/DDBJ databases">
        <authorList>
            <person name="Feng H."/>
        </authorList>
    </citation>
    <scope>NUCLEOTIDE SEQUENCE [LARGE SCALE GENOMIC DNA]</scope>
    <source>
        <strain evidence="14">s-10</strain>
    </source>
</reference>
<dbReference type="RefSeq" id="WP_181751478.1">
    <property type="nucleotide sequence ID" value="NZ_JACEIQ010000006.1"/>
</dbReference>
<comment type="cofactor">
    <cofactor evidence="2">
        <name>Zn(2+)</name>
        <dbReference type="ChEBI" id="CHEBI:29105"/>
    </cofactor>
</comment>
<protein>
    <recommendedName>
        <fullName evidence="12">Purine nucleoside phosphorylase</fullName>
    </recommendedName>
</protein>
<organism evidence="13 14">
    <name type="scientific">Paenactinomyces guangxiensis</name>
    <dbReference type="NCBI Taxonomy" id="1490290"/>
    <lineage>
        <taxon>Bacteria</taxon>
        <taxon>Bacillati</taxon>
        <taxon>Bacillota</taxon>
        <taxon>Bacilli</taxon>
        <taxon>Bacillales</taxon>
        <taxon>Thermoactinomycetaceae</taxon>
        <taxon>Paenactinomyces</taxon>
    </lineage>
</organism>
<proteinExistence type="inferred from homology"/>
<dbReference type="InterPro" id="IPR003730">
    <property type="entry name" value="Cu_polyphenol_OxRdtase"/>
</dbReference>
<comment type="similarity">
    <text evidence="4 12">Belongs to the purine nucleoside phosphorylase YfiH/LACC1 family.</text>
</comment>
<comment type="function">
    <text evidence="3">Purine nucleoside enzyme that catalyzes the phosphorolysis of adenosine and inosine nucleosides, yielding D-ribose 1-phosphate and the respective free bases, adenine and hypoxanthine. Also catalyzes the phosphorolysis of S-methyl-5'-thioadenosine into adenine and S-methyl-5-thio-alpha-D-ribose 1-phosphate. Also has adenosine deaminase activity.</text>
</comment>
<comment type="catalytic activity">
    <reaction evidence="9">
        <text>adenosine + H2O + H(+) = inosine + NH4(+)</text>
        <dbReference type="Rhea" id="RHEA:24408"/>
        <dbReference type="ChEBI" id="CHEBI:15377"/>
        <dbReference type="ChEBI" id="CHEBI:15378"/>
        <dbReference type="ChEBI" id="CHEBI:16335"/>
        <dbReference type="ChEBI" id="CHEBI:17596"/>
        <dbReference type="ChEBI" id="CHEBI:28938"/>
        <dbReference type="EC" id="3.5.4.4"/>
    </reaction>
    <physiologicalReaction direction="left-to-right" evidence="9">
        <dbReference type="Rhea" id="RHEA:24409"/>
    </physiologicalReaction>
</comment>
<keyword evidence="5" id="KW-0808">Transferase</keyword>
<dbReference type="InterPro" id="IPR038371">
    <property type="entry name" value="Cu_polyphenol_OxRdtase_sf"/>
</dbReference>
<comment type="catalytic activity">
    <reaction evidence="10">
        <text>adenosine + phosphate = alpha-D-ribose 1-phosphate + adenine</text>
        <dbReference type="Rhea" id="RHEA:27642"/>
        <dbReference type="ChEBI" id="CHEBI:16335"/>
        <dbReference type="ChEBI" id="CHEBI:16708"/>
        <dbReference type="ChEBI" id="CHEBI:43474"/>
        <dbReference type="ChEBI" id="CHEBI:57720"/>
        <dbReference type="EC" id="2.4.2.1"/>
    </reaction>
    <physiologicalReaction direction="left-to-right" evidence="10">
        <dbReference type="Rhea" id="RHEA:27643"/>
    </physiologicalReaction>
</comment>
<dbReference type="Proteomes" id="UP000535491">
    <property type="component" value="Unassembled WGS sequence"/>
</dbReference>
<comment type="catalytic activity">
    <reaction evidence="1">
        <text>inosine + phosphate = alpha-D-ribose 1-phosphate + hypoxanthine</text>
        <dbReference type="Rhea" id="RHEA:27646"/>
        <dbReference type="ChEBI" id="CHEBI:17368"/>
        <dbReference type="ChEBI" id="CHEBI:17596"/>
        <dbReference type="ChEBI" id="CHEBI:43474"/>
        <dbReference type="ChEBI" id="CHEBI:57720"/>
        <dbReference type="EC" id="2.4.2.1"/>
    </reaction>
    <physiologicalReaction direction="left-to-right" evidence="1">
        <dbReference type="Rhea" id="RHEA:27647"/>
    </physiologicalReaction>
</comment>
<evidence type="ECO:0000256" key="3">
    <source>
        <dbReference type="ARBA" id="ARBA00003215"/>
    </source>
</evidence>
<evidence type="ECO:0000256" key="2">
    <source>
        <dbReference type="ARBA" id="ARBA00001947"/>
    </source>
</evidence>
<gene>
    <name evidence="13" type="primary">pgeF</name>
    <name evidence="13" type="ORF">H1191_07950</name>
</gene>
<keyword evidence="7" id="KW-0378">Hydrolase</keyword>
<comment type="caution">
    <text evidence="13">The sequence shown here is derived from an EMBL/GenBank/DDBJ whole genome shotgun (WGS) entry which is preliminary data.</text>
</comment>
<dbReference type="InterPro" id="IPR011324">
    <property type="entry name" value="Cytotoxic_necrot_fac-like_cat"/>
</dbReference>